<evidence type="ECO:0000256" key="2">
    <source>
        <dbReference type="ARBA" id="ARBA00023444"/>
    </source>
</evidence>
<keyword evidence="1" id="KW-0456">Lyase</keyword>
<dbReference type="Pfam" id="PF22451">
    <property type="entry name" value="NirdL-like_HTH"/>
    <property type="match status" value="2"/>
</dbReference>
<evidence type="ECO:0000259" key="7">
    <source>
        <dbReference type="Pfam" id="PF22451"/>
    </source>
</evidence>
<evidence type="ECO:0000256" key="5">
    <source>
        <dbReference type="ARBA" id="ARBA00048470"/>
    </source>
</evidence>
<dbReference type="AlphaFoldDB" id="A0A2U8GN82"/>
<dbReference type="EMBL" id="CP022187">
    <property type="protein sequence ID" value="AWI74958.1"/>
    <property type="molecule type" value="Genomic_DNA"/>
</dbReference>
<evidence type="ECO:0000256" key="1">
    <source>
        <dbReference type="ARBA" id="ARBA00023239"/>
    </source>
</evidence>
<dbReference type="Gene3D" id="3.30.70.3460">
    <property type="match status" value="2"/>
</dbReference>
<evidence type="ECO:0000313" key="9">
    <source>
        <dbReference type="Proteomes" id="UP000244930"/>
    </source>
</evidence>
<feature type="domain" description="Siroheme decarboxylase AsnC-like ligand binding" evidence="6">
    <location>
        <begin position="242"/>
        <end position="329"/>
    </location>
</feature>
<proteinExistence type="inferred from homology"/>
<sequence length="345" mass="37998">MARIHPLLLDIDSAEFRLLNDWQRGFPLVPCPFAVIGDRVGLSEQAVIERYLDWVTSGVVSRVGAVFAPRRLGAGALVALAVPPERLDDVAARVSAEPGVNHNYEREHAFNLWFVASAADDKALRRMVCSIEADTGCHALILPLEEEFHIDLGFDLSGRCAADRAECESRVSGSTATACALPEMERSLFAALQRGLPIMPAPWAGVGQRVGLNENMVIEIVSRALEDGLIRRFGVVVRHHELGIKANAMCVWDVPDELASTLGRQLARYPGVTLCYRRARSLPHWPYNLFCMIHGSVRETVLAQRDEIARSLGLDHFPHAVLFSGRRFKQSGAHYLPLGPESGHG</sequence>
<dbReference type="Pfam" id="PF17805">
    <property type="entry name" value="AsnC_trans_reg2"/>
    <property type="match status" value="2"/>
</dbReference>
<protein>
    <recommendedName>
        <fullName evidence="4">siroheme decarboxylase</fullName>
        <ecNumber evidence="4">4.1.1.111</ecNumber>
    </recommendedName>
</protein>
<accession>A0A2U8GN82</accession>
<comment type="catalytic activity">
    <reaction evidence="5">
        <text>siroheme + 2 H(+) = 12,18-didecarboxysiroheme + 2 CO2</text>
        <dbReference type="Rhea" id="RHEA:19093"/>
        <dbReference type="ChEBI" id="CHEBI:15378"/>
        <dbReference type="ChEBI" id="CHEBI:16526"/>
        <dbReference type="ChEBI" id="CHEBI:60052"/>
        <dbReference type="ChEBI" id="CHEBI:140497"/>
        <dbReference type="EC" id="4.1.1.111"/>
    </reaction>
</comment>
<dbReference type="PANTHER" id="PTHR43413:SF1">
    <property type="entry name" value="SIROHEME DECARBOXYLASE NIRL SUBUNIT"/>
    <property type="match status" value="1"/>
</dbReference>
<reference evidence="8 9" key="1">
    <citation type="submission" date="2017-06" db="EMBL/GenBank/DDBJ databases">
        <title>Azoarcus.</title>
        <authorList>
            <person name="Woo J.-H."/>
            <person name="Kim H.-S."/>
        </authorList>
    </citation>
    <scope>NUCLEOTIDE SEQUENCE [LARGE SCALE GENOMIC DNA]</scope>
    <source>
        <strain evidence="8 9">TSPY31</strain>
    </source>
</reference>
<dbReference type="Proteomes" id="UP000244930">
    <property type="component" value="Chromosome"/>
</dbReference>
<feature type="domain" description="Siroheme decarboxylase NirL-like HTH" evidence="7">
    <location>
        <begin position="17"/>
        <end position="59"/>
    </location>
</feature>
<evidence type="ECO:0000259" key="6">
    <source>
        <dbReference type="Pfam" id="PF17805"/>
    </source>
</evidence>
<dbReference type="InterPro" id="IPR040523">
    <property type="entry name" value="AsnC_trans_reg2"/>
</dbReference>
<evidence type="ECO:0000256" key="3">
    <source>
        <dbReference type="ARBA" id="ARBA00023457"/>
    </source>
</evidence>
<dbReference type="RefSeq" id="WP_108948666.1">
    <property type="nucleotide sequence ID" value="NZ_CP022187.1"/>
</dbReference>
<dbReference type="EC" id="4.1.1.111" evidence="4"/>
<dbReference type="PANTHER" id="PTHR43413">
    <property type="entry name" value="TRANSCRIPTIONAL REGULATOR, ASNC FAMILY"/>
    <property type="match status" value="1"/>
</dbReference>
<name>A0A2U8GN82_9RHOO</name>
<organism evidence="8 9">
    <name type="scientific">Parazoarcus communis</name>
    <dbReference type="NCBI Taxonomy" id="41977"/>
    <lineage>
        <taxon>Bacteria</taxon>
        <taxon>Pseudomonadati</taxon>
        <taxon>Pseudomonadota</taxon>
        <taxon>Betaproteobacteria</taxon>
        <taxon>Rhodocyclales</taxon>
        <taxon>Zoogloeaceae</taxon>
        <taxon>Parazoarcus</taxon>
    </lineage>
</organism>
<dbReference type="GO" id="GO:0016829">
    <property type="term" value="F:lyase activity"/>
    <property type="evidence" value="ECO:0007669"/>
    <property type="project" value="UniProtKB-KW"/>
</dbReference>
<comment type="pathway">
    <text evidence="2">Porphyrin-containing compound metabolism.</text>
</comment>
<evidence type="ECO:0000256" key="4">
    <source>
        <dbReference type="ARBA" id="ARBA00023471"/>
    </source>
</evidence>
<feature type="domain" description="Siroheme decarboxylase AsnC-like ligand binding" evidence="6">
    <location>
        <begin position="74"/>
        <end position="148"/>
    </location>
</feature>
<comment type="similarity">
    <text evidence="3">Belongs to the Ahb/Nir family.</text>
</comment>
<evidence type="ECO:0000313" key="8">
    <source>
        <dbReference type="EMBL" id="AWI74958.1"/>
    </source>
</evidence>
<dbReference type="InterPro" id="IPR053953">
    <property type="entry name" value="NirdL-like_HTH"/>
</dbReference>
<feature type="domain" description="Siroheme decarboxylase NirL-like HTH" evidence="7">
    <location>
        <begin position="185"/>
        <end position="231"/>
    </location>
</feature>
<dbReference type="KEGG" id="acom:CEW83_06730"/>
<dbReference type="InterPro" id="IPR050684">
    <property type="entry name" value="HTH-Siroheme_Decarb"/>
</dbReference>
<gene>
    <name evidence="8" type="ORF">CEW83_06730</name>
</gene>
<keyword evidence="9" id="KW-1185">Reference proteome</keyword>